<reference evidence="1" key="1">
    <citation type="submission" date="2020-01" db="EMBL/GenBank/DDBJ databases">
        <authorList>
            <person name="Meier V. D."/>
            <person name="Meier V D."/>
        </authorList>
    </citation>
    <scope>NUCLEOTIDE SEQUENCE</scope>
    <source>
        <strain evidence="1">HLG_WM_MAG_01</strain>
    </source>
</reference>
<dbReference type="GO" id="GO:0032259">
    <property type="term" value="P:methylation"/>
    <property type="evidence" value="ECO:0007669"/>
    <property type="project" value="UniProtKB-KW"/>
</dbReference>
<proteinExistence type="predicted"/>
<accession>A0A6S6UF70</accession>
<dbReference type="Gene3D" id="3.40.50.150">
    <property type="entry name" value="Vaccinia Virus protein VP39"/>
    <property type="match status" value="1"/>
</dbReference>
<gene>
    <name evidence="1" type="ORF">HELGO_WM1662</name>
</gene>
<dbReference type="EMBL" id="CACVAS010000147">
    <property type="protein sequence ID" value="CAA6826868.1"/>
    <property type="molecule type" value="Genomic_DNA"/>
</dbReference>
<dbReference type="AlphaFoldDB" id="A0A6S6UF70"/>
<dbReference type="PANTHER" id="PTHR43861">
    <property type="entry name" value="TRANS-ACONITATE 2-METHYLTRANSFERASE-RELATED"/>
    <property type="match status" value="1"/>
</dbReference>
<dbReference type="GO" id="GO:0008168">
    <property type="term" value="F:methyltransferase activity"/>
    <property type="evidence" value="ECO:0007669"/>
    <property type="project" value="UniProtKB-KW"/>
</dbReference>
<keyword evidence="1" id="KW-0808">Transferase</keyword>
<evidence type="ECO:0000313" key="1">
    <source>
        <dbReference type="EMBL" id="CAA6826868.1"/>
    </source>
</evidence>
<dbReference type="InterPro" id="IPR029063">
    <property type="entry name" value="SAM-dependent_MTases_sf"/>
</dbReference>
<sequence>MDCHICTKETQSFVDSKTNITYYSCAECEYIFKSPQKYQSLTKQKERYDLHTNSEEDQGYIAYFQRFLDFLLPQISDVKSALDFGCGKSTILATMLEKEGISCDYYDPIYHPDTLEANKVYDLIVSTEVFEHLSQPKEVFASLVKRLKKGGYLAIQTQFHSNSIETFKMWYYHQDPTHIVFFRPKTFEILAKMYGCRICSTNDKNMVLIEKI</sequence>
<protein>
    <submittedName>
        <fullName evidence="1">Methyltransferase-related protein</fullName>
    </submittedName>
</protein>
<dbReference type="PANTHER" id="PTHR43861:SF6">
    <property type="entry name" value="METHYLTRANSFERASE TYPE 11"/>
    <property type="match status" value="1"/>
</dbReference>
<dbReference type="SUPFAM" id="SSF53335">
    <property type="entry name" value="S-adenosyl-L-methionine-dependent methyltransferases"/>
    <property type="match status" value="1"/>
</dbReference>
<keyword evidence="1" id="KW-0489">Methyltransferase</keyword>
<dbReference type="Pfam" id="PF13489">
    <property type="entry name" value="Methyltransf_23"/>
    <property type="match status" value="1"/>
</dbReference>
<name>A0A6S6UF70_9BACT</name>
<organism evidence="1">
    <name type="scientific">uncultured Sulfurovum sp</name>
    <dbReference type="NCBI Taxonomy" id="269237"/>
    <lineage>
        <taxon>Bacteria</taxon>
        <taxon>Pseudomonadati</taxon>
        <taxon>Campylobacterota</taxon>
        <taxon>Epsilonproteobacteria</taxon>
        <taxon>Campylobacterales</taxon>
        <taxon>Sulfurovaceae</taxon>
        <taxon>Sulfurovum</taxon>
        <taxon>environmental samples</taxon>
    </lineage>
</organism>